<gene>
    <name evidence="2" type="ORF">CI1B_02350</name>
</gene>
<sequence>MRLIDRYFFAATMTATVVLWFYVALLVVGG</sequence>
<reference evidence="2" key="1">
    <citation type="submission" date="2019-02" db="EMBL/GenBank/DDBJ databases">
        <authorList>
            <person name="Pothier F.J."/>
        </authorList>
    </citation>
    <scope>NUCLEOTIDE SEQUENCE</scope>
    <source>
        <strain evidence="2">CI-1B</strain>
    </source>
</reference>
<keyword evidence="1" id="KW-0812">Transmembrane</keyword>
<proteinExistence type="predicted"/>
<keyword evidence="1" id="KW-1133">Transmembrane helix</keyword>
<accession>A0A508SVL0</accession>
<name>A0A508SVL0_9BRAD</name>
<evidence type="ECO:0000313" key="2">
    <source>
        <dbReference type="EMBL" id="VIO65138.1"/>
    </source>
</evidence>
<dbReference type="Proteomes" id="UP000328092">
    <property type="component" value="Unassembled WGS sequence"/>
</dbReference>
<keyword evidence="1" id="KW-0472">Membrane</keyword>
<protein>
    <submittedName>
        <fullName evidence="2">Uncharacterized protein</fullName>
    </submittedName>
</protein>
<feature type="transmembrane region" description="Helical" evidence="1">
    <location>
        <begin position="7"/>
        <end position="28"/>
    </location>
</feature>
<keyword evidence="3" id="KW-1185">Reference proteome</keyword>
<comment type="caution">
    <text evidence="2">The sequence shown here is derived from an EMBL/GenBank/DDBJ whole genome shotgun (WGS) entry which is preliminary data.</text>
</comment>
<dbReference type="EMBL" id="CAADFC020000004">
    <property type="protein sequence ID" value="VIO65138.1"/>
    <property type="molecule type" value="Genomic_DNA"/>
</dbReference>
<evidence type="ECO:0000313" key="3">
    <source>
        <dbReference type="Proteomes" id="UP000328092"/>
    </source>
</evidence>
<dbReference type="AlphaFoldDB" id="A0A508SVL0"/>
<evidence type="ECO:0000256" key="1">
    <source>
        <dbReference type="SAM" id="Phobius"/>
    </source>
</evidence>
<organism evidence="2 3">
    <name type="scientific">Bradyrhizobium ivorense</name>
    <dbReference type="NCBI Taxonomy" id="2511166"/>
    <lineage>
        <taxon>Bacteria</taxon>
        <taxon>Pseudomonadati</taxon>
        <taxon>Pseudomonadota</taxon>
        <taxon>Alphaproteobacteria</taxon>
        <taxon>Hyphomicrobiales</taxon>
        <taxon>Nitrobacteraceae</taxon>
        <taxon>Bradyrhizobium</taxon>
    </lineage>
</organism>